<proteinExistence type="predicted"/>
<evidence type="ECO:0000256" key="3">
    <source>
        <dbReference type="ARBA" id="ARBA00022989"/>
    </source>
</evidence>
<organism evidence="7 8">
    <name type="scientific">Friedmanniomyces endolithicus</name>
    <dbReference type="NCBI Taxonomy" id="329885"/>
    <lineage>
        <taxon>Eukaryota</taxon>
        <taxon>Fungi</taxon>
        <taxon>Dikarya</taxon>
        <taxon>Ascomycota</taxon>
        <taxon>Pezizomycotina</taxon>
        <taxon>Dothideomycetes</taxon>
        <taxon>Dothideomycetidae</taxon>
        <taxon>Mycosphaerellales</taxon>
        <taxon>Teratosphaeriaceae</taxon>
        <taxon>Friedmanniomyces</taxon>
    </lineage>
</organism>
<evidence type="ECO:0000259" key="6">
    <source>
        <dbReference type="Pfam" id="PF01490"/>
    </source>
</evidence>
<protein>
    <recommendedName>
        <fullName evidence="6">Amino acid transporter transmembrane domain-containing protein</fullName>
    </recommendedName>
</protein>
<keyword evidence="4 5" id="KW-0472">Membrane</keyword>
<accession>A0AAN6J1Y7</accession>
<dbReference type="EMBL" id="JASUXU010000076">
    <property type="protein sequence ID" value="KAK0310266.1"/>
    <property type="molecule type" value="Genomic_DNA"/>
</dbReference>
<evidence type="ECO:0000313" key="8">
    <source>
        <dbReference type="Proteomes" id="UP001168146"/>
    </source>
</evidence>
<dbReference type="GO" id="GO:0016020">
    <property type="term" value="C:membrane"/>
    <property type="evidence" value="ECO:0007669"/>
    <property type="project" value="UniProtKB-SubCell"/>
</dbReference>
<feature type="domain" description="Amino acid transporter transmembrane" evidence="6">
    <location>
        <begin position="2"/>
        <end position="113"/>
    </location>
</feature>
<evidence type="ECO:0000313" key="7">
    <source>
        <dbReference type="EMBL" id="KAK0310266.1"/>
    </source>
</evidence>
<sequence length="133" mass="15107">MAQTWSLSVLGWVPGLITMIVAGILFWITSMTMWRFIMVRTQAWQQLVGRKYPQIRDICDFGYYVFGKSKIAYEFTGFMLLANNIMLIGFHILTGAKILNTLSDHSQCTIVFNVGFITRHGTSQFPANSDVAE</sequence>
<feature type="transmembrane region" description="Helical" evidence="5">
    <location>
        <begin position="71"/>
        <end position="93"/>
    </location>
</feature>
<evidence type="ECO:0000256" key="5">
    <source>
        <dbReference type="SAM" id="Phobius"/>
    </source>
</evidence>
<dbReference type="AlphaFoldDB" id="A0AAN6J1Y7"/>
<dbReference type="InterPro" id="IPR013057">
    <property type="entry name" value="AA_transpt_TM"/>
</dbReference>
<comment type="caution">
    <text evidence="7">The sequence shown here is derived from an EMBL/GenBank/DDBJ whole genome shotgun (WGS) entry which is preliminary data.</text>
</comment>
<name>A0AAN6J1Y7_9PEZI</name>
<keyword evidence="3 5" id="KW-1133">Transmembrane helix</keyword>
<dbReference type="Proteomes" id="UP001168146">
    <property type="component" value="Unassembled WGS sequence"/>
</dbReference>
<keyword evidence="2 5" id="KW-0812">Transmembrane</keyword>
<dbReference type="Pfam" id="PF01490">
    <property type="entry name" value="Aa_trans"/>
    <property type="match status" value="1"/>
</dbReference>
<comment type="subcellular location">
    <subcellularLocation>
        <location evidence="1">Membrane</location>
    </subcellularLocation>
</comment>
<reference evidence="7" key="1">
    <citation type="submission" date="2021-12" db="EMBL/GenBank/DDBJ databases">
        <title>Black yeast isolated from Biological Soil Crust.</title>
        <authorList>
            <person name="Kurbessoian T."/>
        </authorList>
    </citation>
    <scope>NUCLEOTIDE SEQUENCE</scope>
    <source>
        <strain evidence="7">CCFEE 5208</strain>
    </source>
</reference>
<gene>
    <name evidence="7" type="ORF">LTR82_014793</name>
</gene>
<evidence type="ECO:0000256" key="1">
    <source>
        <dbReference type="ARBA" id="ARBA00004370"/>
    </source>
</evidence>
<evidence type="ECO:0000256" key="4">
    <source>
        <dbReference type="ARBA" id="ARBA00023136"/>
    </source>
</evidence>
<feature type="transmembrane region" description="Helical" evidence="5">
    <location>
        <begin position="12"/>
        <end position="37"/>
    </location>
</feature>
<evidence type="ECO:0000256" key="2">
    <source>
        <dbReference type="ARBA" id="ARBA00022692"/>
    </source>
</evidence>